<dbReference type="Proteomes" id="UP001058072">
    <property type="component" value="Chromosome"/>
</dbReference>
<evidence type="ECO:0000313" key="2">
    <source>
        <dbReference type="EMBL" id="UUF09609.1"/>
    </source>
</evidence>
<keyword evidence="3" id="KW-1185">Reference proteome</keyword>
<gene>
    <name evidence="1" type="ORF">J0J69_00190</name>
    <name evidence="2" type="ORF">J0J70_06630</name>
</gene>
<dbReference type="EMBL" id="CP071249">
    <property type="protein sequence ID" value="UUF06051.1"/>
    <property type="molecule type" value="Genomic_DNA"/>
</dbReference>
<dbReference type="EMBL" id="CP071250">
    <property type="protein sequence ID" value="UUF09609.1"/>
    <property type="molecule type" value="Genomic_DNA"/>
</dbReference>
<evidence type="ECO:0000313" key="3">
    <source>
        <dbReference type="Proteomes" id="UP001058016"/>
    </source>
</evidence>
<dbReference type="RefSeq" id="WP_055243585.1">
    <property type="nucleotide sequence ID" value="NZ_CP071249.1"/>
</dbReference>
<reference evidence="2 3" key="1">
    <citation type="submission" date="2021-03" db="EMBL/GenBank/DDBJ databases">
        <title>Comparative Genomics and Metabolomics in the genus Turicibacter.</title>
        <authorList>
            <person name="Maki J."/>
            <person name="Looft T."/>
        </authorList>
    </citation>
    <scope>NUCLEOTIDE SEQUENCE</scope>
    <source>
        <strain evidence="2">ISU324</strain>
        <strain evidence="1 3">MMM721</strain>
    </source>
</reference>
<evidence type="ECO:0000313" key="4">
    <source>
        <dbReference type="Proteomes" id="UP001058072"/>
    </source>
</evidence>
<protein>
    <submittedName>
        <fullName evidence="2">Uncharacterized protein</fullName>
    </submittedName>
</protein>
<dbReference type="Proteomes" id="UP001058016">
    <property type="component" value="Chromosome"/>
</dbReference>
<dbReference type="AlphaFoldDB" id="A0A9Q9CN19"/>
<proteinExistence type="predicted"/>
<name>A0A9Q9CN19_9FIRM</name>
<sequence length="133" mass="15260">MKRALIYFTLGLGVAYFLFAGGIRTKVQLTDQAQQNITVLASAAMRVTDHVKSWLSDYAEDTQPVMSTLEPLSQKESLIDYDAALKIVYEIIEDLDKIFTPDQKQAIEKEVNELYKQNILKEYRDQIGPSYYE</sequence>
<organism evidence="2 4">
    <name type="scientific">Turicibacter bilis</name>
    <dbReference type="NCBI Taxonomy" id="2735723"/>
    <lineage>
        <taxon>Bacteria</taxon>
        <taxon>Bacillati</taxon>
        <taxon>Bacillota</taxon>
        <taxon>Erysipelotrichia</taxon>
        <taxon>Erysipelotrichales</taxon>
        <taxon>Turicibacteraceae</taxon>
        <taxon>Turicibacter</taxon>
    </lineage>
</organism>
<evidence type="ECO:0000313" key="1">
    <source>
        <dbReference type="EMBL" id="UUF06051.1"/>
    </source>
</evidence>
<accession>A0A9Q9CN19</accession>